<protein>
    <submittedName>
        <fullName evidence="1">BAR adaptor protein Hob1</fullName>
    </submittedName>
</protein>
<keyword evidence="2" id="KW-1185">Reference proteome</keyword>
<evidence type="ECO:0000313" key="1">
    <source>
        <dbReference type="EMBL" id="KAJ2800069.1"/>
    </source>
</evidence>
<dbReference type="EMBL" id="JANBUN010001020">
    <property type="protein sequence ID" value="KAJ2800069.1"/>
    <property type="molecule type" value="Genomic_DNA"/>
</dbReference>
<organism evidence="1 2">
    <name type="scientific">Coemansia helicoidea</name>
    <dbReference type="NCBI Taxonomy" id="1286919"/>
    <lineage>
        <taxon>Eukaryota</taxon>
        <taxon>Fungi</taxon>
        <taxon>Fungi incertae sedis</taxon>
        <taxon>Zoopagomycota</taxon>
        <taxon>Kickxellomycotina</taxon>
        <taxon>Kickxellomycetes</taxon>
        <taxon>Kickxellales</taxon>
        <taxon>Kickxellaceae</taxon>
        <taxon>Coemansia</taxon>
    </lineage>
</organism>
<name>A0ACC1L336_9FUNG</name>
<comment type="caution">
    <text evidence="1">The sequence shown here is derived from an EMBL/GenBank/DDBJ whole genome shotgun (WGS) entry which is preliminary data.</text>
</comment>
<dbReference type="Proteomes" id="UP001140087">
    <property type="component" value="Unassembled WGS sequence"/>
</dbReference>
<gene>
    <name evidence="1" type="primary">hob1</name>
    <name evidence="1" type="ORF">H4R21_003318</name>
</gene>
<evidence type="ECO:0000313" key="2">
    <source>
        <dbReference type="Proteomes" id="UP001140087"/>
    </source>
</evidence>
<reference evidence="1" key="1">
    <citation type="submission" date="2022-07" db="EMBL/GenBank/DDBJ databases">
        <title>Phylogenomic reconstructions and comparative analyses of Kickxellomycotina fungi.</title>
        <authorList>
            <person name="Reynolds N.K."/>
            <person name="Stajich J.E."/>
            <person name="Barry K."/>
            <person name="Grigoriev I.V."/>
            <person name="Crous P."/>
            <person name="Smith M.E."/>
        </authorList>
    </citation>
    <scope>NUCLEOTIDE SEQUENCE</scope>
    <source>
        <strain evidence="1">BCRC 34780</strain>
    </source>
</reference>
<proteinExistence type="predicted"/>
<sequence length="448" mass="50140">MSWKGFKKALERMPHQLQSKIGRGAKTVDAEFDEVKERFVQMERVTKDLFQQAAQFRDGLHAMLVYQGAYLEQVLAVYRPISTDPEGVAQPVGSYTDEGASPELLRVAEDFRNRIAAIRETTDQRLGRLDTSVIAPVQDLLGMMRNIHKVIQKRDHKLLDYDRYKAAVEKAEAKEASDGQRRLPEERAYQKHGAQYQEASRQYTYYNDMLKDELRKLLALRQAFIDPVFLKFFRIQEELYTSIYRGFTDAARSCPALDLTAPVLAGWQPKWARAEEGLRAIDLWGNGQMNVAPYEFEEANRSVFDSVKGTFRKKEKTPTPASASSTFTGSPAMTGASPASSTHGSLGYSAHPAAHAATAPVDSKPPAYMSPAPQPAPPPPLPAPAAHPRPPVSYVRAIYAFSGEPTDLAFREGDKIELIQRTPDKDDWWTGRLNGRVGTFPGTYVEDI</sequence>
<accession>A0ACC1L336</accession>